<dbReference type="PATRIC" id="fig|1423734.3.peg.1658"/>
<feature type="transmembrane region" description="Helical" evidence="1">
    <location>
        <begin position="68"/>
        <end position="94"/>
    </location>
</feature>
<keyword evidence="1" id="KW-0812">Transmembrane</keyword>
<name>X0PN73_9LACO</name>
<protein>
    <submittedName>
        <fullName evidence="2">Uncharacterized protein</fullName>
    </submittedName>
</protein>
<keyword evidence="1" id="KW-0472">Membrane</keyword>
<reference evidence="2 3" key="1">
    <citation type="journal article" date="2015" name="Genome Announc.">
        <title>Expanding the biotechnology potential of lactobacilli through comparative genomics of 213 strains and associated genera.</title>
        <authorList>
            <person name="Sun Z."/>
            <person name="Harris H.M."/>
            <person name="McCann A."/>
            <person name="Guo C."/>
            <person name="Argimon S."/>
            <person name="Zhang W."/>
            <person name="Yang X."/>
            <person name="Jeffery I.B."/>
            <person name="Cooney J.C."/>
            <person name="Kagawa T.F."/>
            <person name="Liu W."/>
            <person name="Song Y."/>
            <person name="Salvetti E."/>
            <person name="Wrobel A."/>
            <person name="Rasinkangas P."/>
            <person name="Parkhill J."/>
            <person name="Rea M.C."/>
            <person name="O'Sullivan O."/>
            <person name="Ritari J."/>
            <person name="Douillard F.P."/>
            <person name="Paul Ross R."/>
            <person name="Yang R."/>
            <person name="Briner A.E."/>
            <person name="Felis G.E."/>
            <person name="de Vos W.M."/>
            <person name="Barrangou R."/>
            <person name="Klaenhammer T.R."/>
            <person name="Caufield P.W."/>
            <person name="Cui Y."/>
            <person name="Zhang H."/>
            <person name="O'Toole P.W."/>
        </authorList>
    </citation>
    <scope>NUCLEOTIDE SEQUENCE [LARGE SCALE GENOMIC DNA]</scope>
    <source>
        <strain evidence="2 3">DSM 18527</strain>
    </source>
</reference>
<feature type="transmembrane region" description="Helical" evidence="1">
    <location>
        <begin position="191"/>
        <end position="211"/>
    </location>
</feature>
<evidence type="ECO:0000256" key="1">
    <source>
        <dbReference type="SAM" id="Phobius"/>
    </source>
</evidence>
<accession>X0PN73</accession>
<dbReference type="OrthoDB" id="2291554at2"/>
<dbReference type="RefSeq" id="WP_035451524.1">
    <property type="nucleotide sequence ID" value="NZ_AZGA01000088.1"/>
</dbReference>
<keyword evidence="1" id="KW-1133">Transmembrane helix</keyword>
<gene>
    <name evidence="2" type="ORF">FC83_GL001639</name>
</gene>
<evidence type="ECO:0000313" key="2">
    <source>
        <dbReference type="EMBL" id="KRM30505.1"/>
    </source>
</evidence>
<dbReference type="eggNOG" id="ENOG5030ADG">
    <property type="taxonomic scope" value="Bacteria"/>
</dbReference>
<feature type="transmembrane region" description="Helical" evidence="1">
    <location>
        <begin position="242"/>
        <end position="262"/>
    </location>
</feature>
<organism evidence="2 3">
    <name type="scientific">Agrilactobacillus composti DSM 18527 = JCM 14202</name>
    <dbReference type="NCBI Taxonomy" id="1423734"/>
    <lineage>
        <taxon>Bacteria</taxon>
        <taxon>Bacillati</taxon>
        <taxon>Bacillota</taxon>
        <taxon>Bacilli</taxon>
        <taxon>Lactobacillales</taxon>
        <taxon>Lactobacillaceae</taxon>
        <taxon>Agrilactobacillus</taxon>
    </lineage>
</organism>
<feature type="transmembrane region" description="Helical" evidence="1">
    <location>
        <begin position="106"/>
        <end position="130"/>
    </location>
</feature>
<dbReference type="Proteomes" id="UP000051236">
    <property type="component" value="Unassembled WGS sequence"/>
</dbReference>
<evidence type="ECO:0000313" key="3">
    <source>
        <dbReference type="Proteomes" id="UP000051236"/>
    </source>
</evidence>
<feature type="transmembrane region" description="Helical" evidence="1">
    <location>
        <begin position="217"/>
        <end position="235"/>
    </location>
</feature>
<dbReference type="STRING" id="1423734.FC83_GL001639"/>
<comment type="caution">
    <text evidence="2">The sequence shown here is derived from an EMBL/GenBank/DDBJ whole genome shotgun (WGS) entry which is preliminary data.</text>
</comment>
<sequence length="264" mass="29579">MQSINSKRKKWPSLFSETPLKLTINDWIKAFSVMWLTYLLFNTKNPFANSLNVSGTTFITSATAGLQILIVLSGLIYFGLICLGVFWAVGIKGFQQLFARARFRDVWYVIGYGVLFSVFQSMGTGLSEIIPVNYNVDLVNTLQAAQLTSWSAFAFIGIHSFFYLLGNQIIAIMIFLAIYQAVHHVLPKHRRWAMFFTYLIAAILVGALSTTPANAHLARNVIAGGIAQLPLFWAYRRSRNVLVVTLAAFLINQLVIALIVWVGF</sequence>
<dbReference type="EMBL" id="AZGA01000088">
    <property type="protein sequence ID" value="KRM30505.1"/>
    <property type="molecule type" value="Genomic_DNA"/>
</dbReference>
<proteinExistence type="predicted"/>
<feature type="transmembrane region" description="Helical" evidence="1">
    <location>
        <begin position="150"/>
        <end position="179"/>
    </location>
</feature>
<keyword evidence="3" id="KW-1185">Reference proteome</keyword>
<dbReference type="AlphaFoldDB" id="X0PN73"/>